<accession>A0A382D8W6</accession>
<name>A0A382D8W6_9ZZZZ</name>
<dbReference type="EMBL" id="UINC01037891">
    <property type="protein sequence ID" value="SVB34077.1"/>
    <property type="molecule type" value="Genomic_DNA"/>
</dbReference>
<evidence type="ECO:0000313" key="1">
    <source>
        <dbReference type="EMBL" id="SVB34077.1"/>
    </source>
</evidence>
<gene>
    <name evidence="1" type="ORF">METZ01_LOCUS186931</name>
</gene>
<proteinExistence type="predicted"/>
<sequence length="66" mass="7984">MSSIFEEEWEDYELDSYQFEQWLDSINDSGDPEKDQEYYDKEMAKQAEYPEVVVQSSKYTMTYSNN</sequence>
<organism evidence="1">
    <name type="scientific">marine metagenome</name>
    <dbReference type="NCBI Taxonomy" id="408172"/>
    <lineage>
        <taxon>unclassified sequences</taxon>
        <taxon>metagenomes</taxon>
        <taxon>ecological metagenomes</taxon>
    </lineage>
</organism>
<protein>
    <submittedName>
        <fullName evidence="1">Uncharacterized protein</fullName>
    </submittedName>
</protein>
<dbReference type="AlphaFoldDB" id="A0A382D8W6"/>
<reference evidence="1" key="1">
    <citation type="submission" date="2018-05" db="EMBL/GenBank/DDBJ databases">
        <authorList>
            <person name="Lanie J.A."/>
            <person name="Ng W.-L."/>
            <person name="Kazmierczak K.M."/>
            <person name="Andrzejewski T.M."/>
            <person name="Davidsen T.M."/>
            <person name="Wayne K.J."/>
            <person name="Tettelin H."/>
            <person name="Glass J.I."/>
            <person name="Rusch D."/>
            <person name="Podicherti R."/>
            <person name="Tsui H.-C.T."/>
            <person name="Winkler M.E."/>
        </authorList>
    </citation>
    <scope>NUCLEOTIDE SEQUENCE</scope>
</reference>